<dbReference type="SUPFAM" id="SSF48452">
    <property type="entry name" value="TPR-like"/>
    <property type="match status" value="2"/>
</dbReference>
<protein>
    <submittedName>
        <fullName evidence="1">Uncharacterized protein</fullName>
    </submittedName>
</protein>
<name>A0A6L5Z4Q0_9RHOB</name>
<proteinExistence type="predicted"/>
<sequence length="905" mass="99253">MTRVPADTSSWVLDPDSAVRRRAPRDPALRHRDFDSRYDDRSVFFDLFRTEDPQRLVALGPPLLNLAEDLALTFRAEPSGQMCSFVHRRLVNVDRIEIAVPAGTERLTVRWAAGETVLTPSPSLVPDFAGQRAVFTMSRDNDLQWIRDWAQYYVRVHGATAAVIYDNGSARYAPEDVARALAGVEGLDRHAVLAFPFPYGPCDHRRPATLWLTEADYCQRVSLEHAMQRLFARAASVVNADVDELIYAASGRSVFEAAETCDTGYIEARGVWIEAAHDGRVADVRHAAFSRRVDAQPWHSCEPKWAAAPAKLPAEARFSVHSVFGAAPAPASLEFCFGHFRGINTNWDLHLSNNTREARTATDGTAPLAEVPELRAALDRAFPDRSENPIPTPRPVERTDVIADFALQSAELAEEKLRPDAPAPVHLHHSSTWRVYPSRRAAAIDAGLRALELKPRSLPCLEAVVPLLLRAGLADRAVSLVDLAAEPSDPARPARWRALRARCLMEIDPAAALAQIDAAILQAPDRPGYHLLKARLLLDAGDNEAALAAARRGETLLDRPDRLLREAAIEAERGTETGLFTLHDPLNLELVHPRELWRVKLVALRRLERFAEAVEAARRLVASDPLQAHHHAELARVLAAAGQDAAAAEARAAQLAVAHRTWQAGELVPTSTEPRQIALGGHAAAYAQALIVNGRIRDAIETIAPLFEHEPLPVGPIAELAELLAQQGRPQRARDLLDRAERLAPDAAELVGARAATLAAAERWKPALRAALRLPDTAVDTALRVLPGIAAALFERGEHDLAAQGFERAAALKPGAFFFRVRAYRAREALQDRPAARRMAECMARDFPDEARAHVFLGKELLADNEIAAATREARIALALAPELRAARVLGRKLGVDGPKERATR</sequence>
<dbReference type="Gene3D" id="1.25.40.10">
    <property type="entry name" value="Tetratricopeptide repeat domain"/>
    <property type="match status" value="3"/>
</dbReference>
<evidence type="ECO:0000313" key="2">
    <source>
        <dbReference type="Proteomes" id="UP000474957"/>
    </source>
</evidence>
<keyword evidence="2" id="KW-1185">Reference proteome</keyword>
<dbReference type="AlphaFoldDB" id="A0A6L5Z4Q0"/>
<dbReference type="Proteomes" id="UP000474957">
    <property type="component" value="Unassembled WGS sequence"/>
</dbReference>
<reference evidence="1 2" key="1">
    <citation type="submission" date="2019-10" db="EMBL/GenBank/DDBJ databases">
        <title>Cognatihalovulum marinum gen. nov. sp. nov., a new member of the family Rhodobacteraceae isolated from deep seawater of the Northwest Indian Ocean.</title>
        <authorList>
            <person name="Ruan C."/>
            <person name="Wang J."/>
            <person name="Zheng X."/>
            <person name="Song L."/>
            <person name="Zhu Y."/>
            <person name="Huang Y."/>
            <person name="Lu Z."/>
            <person name="Du W."/>
            <person name="Huang L."/>
            <person name="Dai X."/>
        </authorList>
    </citation>
    <scope>NUCLEOTIDE SEQUENCE [LARGE SCALE GENOMIC DNA]</scope>
    <source>
        <strain evidence="1 2">2CG4</strain>
    </source>
</reference>
<dbReference type="SMART" id="SM00028">
    <property type="entry name" value="TPR"/>
    <property type="match status" value="4"/>
</dbReference>
<comment type="caution">
    <text evidence="1">The sequence shown here is derived from an EMBL/GenBank/DDBJ whole genome shotgun (WGS) entry which is preliminary data.</text>
</comment>
<organism evidence="1 2">
    <name type="scientific">Halovulum marinum</name>
    <dbReference type="NCBI Taxonomy" id="2662447"/>
    <lineage>
        <taxon>Bacteria</taxon>
        <taxon>Pseudomonadati</taxon>
        <taxon>Pseudomonadota</taxon>
        <taxon>Alphaproteobacteria</taxon>
        <taxon>Rhodobacterales</taxon>
        <taxon>Paracoccaceae</taxon>
        <taxon>Halovulum</taxon>
    </lineage>
</organism>
<dbReference type="RefSeq" id="WP_154448797.1">
    <property type="nucleotide sequence ID" value="NZ_WIND01000021.1"/>
</dbReference>
<dbReference type="InterPro" id="IPR019734">
    <property type="entry name" value="TPR_rpt"/>
</dbReference>
<accession>A0A6L5Z4Q0</accession>
<gene>
    <name evidence="1" type="ORF">GE300_18310</name>
</gene>
<evidence type="ECO:0000313" key="1">
    <source>
        <dbReference type="EMBL" id="MSU91536.1"/>
    </source>
</evidence>
<dbReference type="EMBL" id="WIND01000021">
    <property type="protein sequence ID" value="MSU91536.1"/>
    <property type="molecule type" value="Genomic_DNA"/>
</dbReference>
<dbReference type="InterPro" id="IPR011990">
    <property type="entry name" value="TPR-like_helical_dom_sf"/>
</dbReference>